<protein>
    <recommendedName>
        <fullName evidence="4">Secreted protein</fullName>
    </recommendedName>
</protein>
<accession>A0ABQ0LWV3</accession>
<feature type="compositionally biased region" description="Basic and acidic residues" evidence="1">
    <location>
        <begin position="52"/>
        <end position="62"/>
    </location>
</feature>
<keyword evidence="3" id="KW-1185">Reference proteome</keyword>
<evidence type="ECO:0008006" key="4">
    <source>
        <dbReference type="Google" id="ProtNLM"/>
    </source>
</evidence>
<feature type="compositionally biased region" description="Polar residues" evidence="1">
    <location>
        <begin position="63"/>
        <end position="78"/>
    </location>
</feature>
<evidence type="ECO:0000313" key="3">
    <source>
        <dbReference type="Proteomes" id="UP000815677"/>
    </source>
</evidence>
<gene>
    <name evidence="2" type="ORF">MCHLO_12307</name>
</gene>
<dbReference type="Proteomes" id="UP000815677">
    <property type="component" value="Unassembled WGS sequence"/>
</dbReference>
<dbReference type="EMBL" id="DF849041">
    <property type="protein sequence ID" value="GAT55559.1"/>
    <property type="molecule type" value="Genomic_DNA"/>
</dbReference>
<organism evidence="2 3">
    <name type="scientific">Mycena chlorophos</name>
    <name type="common">Agaric fungus</name>
    <name type="synonym">Agaricus chlorophos</name>
    <dbReference type="NCBI Taxonomy" id="658473"/>
    <lineage>
        <taxon>Eukaryota</taxon>
        <taxon>Fungi</taxon>
        <taxon>Dikarya</taxon>
        <taxon>Basidiomycota</taxon>
        <taxon>Agaricomycotina</taxon>
        <taxon>Agaricomycetes</taxon>
        <taxon>Agaricomycetidae</taxon>
        <taxon>Agaricales</taxon>
        <taxon>Marasmiineae</taxon>
        <taxon>Mycenaceae</taxon>
        <taxon>Mycena</taxon>
    </lineage>
</organism>
<evidence type="ECO:0000256" key="1">
    <source>
        <dbReference type="SAM" id="MobiDB-lite"/>
    </source>
</evidence>
<feature type="region of interest" description="Disordered" evidence="1">
    <location>
        <begin position="19"/>
        <end position="91"/>
    </location>
</feature>
<evidence type="ECO:0000313" key="2">
    <source>
        <dbReference type="EMBL" id="GAT55559.1"/>
    </source>
</evidence>
<name>A0ABQ0LWV3_MYCCL</name>
<proteinExistence type="predicted"/>
<reference evidence="2" key="1">
    <citation type="submission" date="2014-09" db="EMBL/GenBank/DDBJ databases">
        <title>Genome sequence of the luminous mushroom Mycena chlorophos for searching fungal bioluminescence genes.</title>
        <authorList>
            <person name="Tanaka Y."/>
            <person name="Kasuga D."/>
            <person name="Oba Y."/>
            <person name="Hase S."/>
            <person name="Sato K."/>
            <person name="Oba Y."/>
            <person name="Sakakibara Y."/>
        </authorList>
    </citation>
    <scope>NUCLEOTIDE SEQUENCE</scope>
</reference>
<sequence length="91" mass="9861">MLNAGDACCRCLFGCCHAETGRGKSRRGTSDEERSAGGMFSCFRGRSSSVSRNHDPDMEMRHQPSTTSSATLTVTEQPRPSADMGVFLPML</sequence>